<dbReference type="EMBL" id="JACEFO010000970">
    <property type="protein sequence ID" value="KAF8751324.1"/>
    <property type="molecule type" value="Genomic_DNA"/>
</dbReference>
<dbReference type="Pfam" id="PF03547">
    <property type="entry name" value="Mem_trans"/>
    <property type="match status" value="1"/>
</dbReference>
<evidence type="ECO:0000256" key="6">
    <source>
        <dbReference type="ARBA" id="ARBA00023136"/>
    </source>
</evidence>
<feature type="transmembrane region" description="Helical" evidence="8">
    <location>
        <begin position="289"/>
        <end position="312"/>
    </location>
</feature>
<keyword evidence="5 8" id="KW-1133">Transmembrane helix</keyword>
<dbReference type="GO" id="GO:0005783">
    <property type="term" value="C:endoplasmic reticulum"/>
    <property type="evidence" value="ECO:0007669"/>
    <property type="project" value="TreeGrafter"/>
</dbReference>
<evidence type="ECO:0000313" key="10">
    <source>
        <dbReference type="EMBL" id="KAF8751324.1"/>
    </source>
</evidence>
<keyword evidence="7 8" id="KW-0927">Auxin signaling pathway</keyword>
<dbReference type="InterPro" id="IPR014024">
    <property type="entry name" value="Auxin_eff_plant"/>
</dbReference>
<dbReference type="OrthoDB" id="2133778at2759"/>
<keyword evidence="11" id="KW-1185">Reference proteome</keyword>
<evidence type="ECO:0000256" key="4">
    <source>
        <dbReference type="ARBA" id="ARBA00022692"/>
    </source>
</evidence>
<dbReference type="GO" id="GO:0009926">
    <property type="term" value="P:auxin polar transport"/>
    <property type="evidence" value="ECO:0007669"/>
    <property type="project" value="TreeGrafter"/>
</dbReference>
<dbReference type="InterPro" id="IPR051107">
    <property type="entry name" value="Auxin_Efflux_Carrier"/>
</dbReference>
<reference evidence="10" key="1">
    <citation type="submission" date="2020-07" db="EMBL/GenBank/DDBJ databases">
        <title>Genome sequence and genetic diversity analysis of an under-domesticated orphan crop, white fonio (Digitaria exilis).</title>
        <authorList>
            <person name="Bennetzen J.L."/>
            <person name="Chen S."/>
            <person name="Ma X."/>
            <person name="Wang X."/>
            <person name="Yssel A.E.J."/>
            <person name="Chaluvadi S.R."/>
            <person name="Johnson M."/>
            <person name="Gangashetty P."/>
            <person name="Hamidou F."/>
            <person name="Sanogo M.D."/>
            <person name="Zwaenepoel A."/>
            <person name="Wallace J."/>
            <person name="Van De Peer Y."/>
            <person name="Van Deynze A."/>
        </authorList>
    </citation>
    <scope>NUCLEOTIDE SEQUENCE</scope>
    <source>
        <tissue evidence="10">Leaves</tissue>
    </source>
</reference>
<comment type="caution">
    <text evidence="10">The sequence shown here is derived from an EMBL/GenBank/DDBJ whole genome shotgun (WGS) entry which is preliminary data.</text>
</comment>
<sequence>MIPGSAVYHVVEAMVPLYTAAVLGYASVRWLKAFSDEQCAGINHFVALYAVPVLIFHMVSTNDPYHMNERLIAADSLQKAVMLLALAAWAFWAHFRRRRGKASAAAASPIKWVVTNFSVASLPNTIIMGVPLLDGMYGSVSGGLMKQIVVMQFCIWYNVVIFLYEFMAARDSTSKIRPVLPGAVTVAAENSDHILHIDENVGSIHAERGHPAENIEITEVAAASLTATDCASEDSITAVRKELSADRQAINGNNNKATEEGSAAVPPPAPATQQVPSVMRVLWMTGKKALSFPNTYASFLGLLWSLIAFRFGISMPKIVNDSLFSIYTTAVGLSMFSSGTFIARQSRFVPCGYTIASLSMLLRFLIGPVIMLLVSLAIGMHGTLLHIAVVQAALPLAITSFVYAEEYKVHADIMSTGVILGIFISLPVTIVYYMLLGL</sequence>
<evidence type="ECO:0000256" key="1">
    <source>
        <dbReference type="ARBA" id="ARBA00004141"/>
    </source>
</evidence>
<gene>
    <name evidence="10" type="ORF">HU200_012206</name>
</gene>
<evidence type="ECO:0000313" key="11">
    <source>
        <dbReference type="Proteomes" id="UP000636709"/>
    </source>
</evidence>
<evidence type="ECO:0000256" key="8">
    <source>
        <dbReference type="RuleBase" id="RU362108"/>
    </source>
</evidence>
<feature type="region of interest" description="Disordered" evidence="9">
    <location>
        <begin position="248"/>
        <end position="272"/>
    </location>
</feature>
<keyword evidence="6 8" id="KW-0472">Membrane</keyword>
<dbReference type="InterPro" id="IPR004776">
    <property type="entry name" value="Mem_transp_PIN-like"/>
</dbReference>
<comment type="subcellular location">
    <subcellularLocation>
        <location evidence="1 8">Membrane</location>
        <topology evidence="1 8">Multi-pass membrane protein</topology>
    </subcellularLocation>
</comment>
<organism evidence="10 11">
    <name type="scientific">Digitaria exilis</name>
    <dbReference type="NCBI Taxonomy" id="1010633"/>
    <lineage>
        <taxon>Eukaryota</taxon>
        <taxon>Viridiplantae</taxon>
        <taxon>Streptophyta</taxon>
        <taxon>Embryophyta</taxon>
        <taxon>Tracheophyta</taxon>
        <taxon>Spermatophyta</taxon>
        <taxon>Magnoliopsida</taxon>
        <taxon>Liliopsida</taxon>
        <taxon>Poales</taxon>
        <taxon>Poaceae</taxon>
        <taxon>PACMAD clade</taxon>
        <taxon>Panicoideae</taxon>
        <taxon>Panicodae</taxon>
        <taxon>Paniceae</taxon>
        <taxon>Anthephorinae</taxon>
        <taxon>Digitaria</taxon>
    </lineage>
</organism>
<dbReference type="GO" id="GO:0005886">
    <property type="term" value="C:plasma membrane"/>
    <property type="evidence" value="ECO:0007669"/>
    <property type="project" value="TreeGrafter"/>
</dbReference>
<dbReference type="PANTHER" id="PTHR31752">
    <property type="entry name" value="AUXIN EFFLUX CARRIER COMPONENT 1B-RELATED"/>
    <property type="match status" value="1"/>
</dbReference>
<evidence type="ECO:0000256" key="3">
    <source>
        <dbReference type="ARBA" id="ARBA00022448"/>
    </source>
</evidence>
<proteinExistence type="inferred from homology"/>
<protein>
    <recommendedName>
        <fullName evidence="8">Auxin efflux carrier component</fullName>
    </recommendedName>
</protein>
<dbReference type="Proteomes" id="UP000636709">
    <property type="component" value="Unassembled WGS sequence"/>
</dbReference>
<dbReference type="NCBIfam" id="TIGR00946">
    <property type="entry name" value="2a69"/>
    <property type="match status" value="1"/>
</dbReference>
<feature type="transmembrane region" description="Helical" evidence="8">
    <location>
        <begin position="71"/>
        <end position="92"/>
    </location>
</feature>
<feature type="transmembrane region" description="Helical" evidence="8">
    <location>
        <begin position="324"/>
        <end position="343"/>
    </location>
</feature>
<feature type="transmembrane region" description="Helical" evidence="8">
    <location>
        <begin position="355"/>
        <end position="378"/>
    </location>
</feature>
<evidence type="ECO:0000256" key="9">
    <source>
        <dbReference type="SAM" id="MobiDB-lite"/>
    </source>
</evidence>
<feature type="transmembrane region" description="Helical" evidence="8">
    <location>
        <begin position="40"/>
        <end position="59"/>
    </location>
</feature>
<accession>A0A835FG45</accession>
<name>A0A835FG45_9POAL</name>
<evidence type="ECO:0000256" key="5">
    <source>
        <dbReference type="ARBA" id="ARBA00022989"/>
    </source>
</evidence>
<dbReference type="AlphaFoldDB" id="A0A835FG45"/>
<evidence type="ECO:0000256" key="2">
    <source>
        <dbReference type="ARBA" id="ARBA00009177"/>
    </source>
</evidence>
<feature type="transmembrane region" description="Helical" evidence="8">
    <location>
        <begin position="113"/>
        <end position="133"/>
    </location>
</feature>
<evidence type="ECO:0000256" key="7">
    <source>
        <dbReference type="ARBA" id="ARBA00023294"/>
    </source>
</evidence>
<feature type="transmembrane region" description="Helical" evidence="8">
    <location>
        <begin position="148"/>
        <end position="167"/>
    </location>
</feature>
<feature type="transmembrane region" description="Helical" evidence="8">
    <location>
        <begin position="384"/>
        <end position="404"/>
    </location>
</feature>
<comment type="function">
    <text evidence="8">May act as a component of the auxin efflux carrier.</text>
</comment>
<feature type="transmembrane region" description="Helical" evidence="8">
    <location>
        <begin position="6"/>
        <end position="28"/>
    </location>
</feature>
<comment type="similarity">
    <text evidence="2 8">Belongs to the auxin efflux carrier (TC 2.A.69.1) family.</text>
</comment>
<dbReference type="PANTHER" id="PTHR31752:SF45">
    <property type="entry name" value="AUXIN EFFLUX CARRIER COMPONENT 9-RELATED"/>
    <property type="match status" value="1"/>
</dbReference>
<dbReference type="GO" id="GO:0009734">
    <property type="term" value="P:auxin-activated signaling pathway"/>
    <property type="evidence" value="ECO:0007669"/>
    <property type="project" value="UniProtKB-UniRule"/>
</dbReference>
<keyword evidence="4 8" id="KW-0812">Transmembrane</keyword>
<feature type="transmembrane region" description="Helical" evidence="8">
    <location>
        <begin position="416"/>
        <end position="435"/>
    </location>
</feature>
<keyword evidence="3 8" id="KW-0813">Transport</keyword>
<dbReference type="GO" id="GO:0010329">
    <property type="term" value="F:auxin efflux transmembrane transporter activity"/>
    <property type="evidence" value="ECO:0007669"/>
    <property type="project" value="TreeGrafter"/>
</dbReference>